<accession>A0A7W7QQU5</accession>
<sequence>MWQRGLDWGATTLVGVFGVLWIGVVVFAVAEGPMWTSLGQCVFGAFLIGWSLHKAFLLLRPRPRHRARHRRVKA</sequence>
<keyword evidence="1" id="KW-0472">Membrane</keyword>
<keyword evidence="1" id="KW-0812">Transmembrane</keyword>
<feature type="transmembrane region" description="Helical" evidence="1">
    <location>
        <begin position="12"/>
        <end position="30"/>
    </location>
</feature>
<dbReference type="RefSeq" id="WP_184718910.1">
    <property type="nucleotide sequence ID" value="NZ_JACHJP010000005.1"/>
</dbReference>
<keyword evidence="3" id="KW-1185">Reference proteome</keyword>
<evidence type="ECO:0000313" key="3">
    <source>
        <dbReference type="Proteomes" id="UP000552644"/>
    </source>
</evidence>
<comment type="caution">
    <text evidence="2">The sequence shown here is derived from an EMBL/GenBank/DDBJ whole genome shotgun (WGS) entry which is preliminary data.</text>
</comment>
<proteinExistence type="predicted"/>
<evidence type="ECO:0000313" key="2">
    <source>
        <dbReference type="EMBL" id="MBB4918097.1"/>
    </source>
</evidence>
<dbReference type="Proteomes" id="UP000552644">
    <property type="component" value="Unassembled WGS sequence"/>
</dbReference>
<name>A0A7W7QQU5_9ACTN</name>
<keyword evidence="1" id="KW-1133">Transmembrane helix</keyword>
<organism evidence="2 3">
    <name type="scientific">Streptosporangium saharense</name>
    <dbReference type="NCBI Taxonomy" id="1706840"/>
    <lineage>
        <taxon>Bacteria</taxon>
        <taxon>Bacillati</taxon>
        <taxon>Actinomycetota</taxon>
        <taxon>Actinomycetes</taxon>
        <taxon>Streptosporangiales</taxon>
        <taxon>Streptosporangiaceae</taxon>
        <taxon>Streptosporangium</taxon>
    </lineage>
</organism>
<evidence type="ECO:0000256" key="1">
    <source>
        <dbReference type="SAM" id="Phobius"/>
    </source>
</evidence>
<protein>
    <submittedName>
        <fullName evidence="2">Uncharacterized protein</fullName>
    </submittedName>
</protein>
<feature type="transmembrane region" description="Helical" evidence="1">
    <location>
        <begin position="42"/>
        <end position="59"/>
    </location>
</feature>
<dbReference type="AlphaFoldDB" id="A0A7W7QQU5"/>
<gene>
    <name evidence="2" type="ORF">FHS44_005217</name>
</gene>
<reference evidence="2 3" key="1">
    <citation type="submission" date="2020-08" db="EMBL/GenBank/DDBJ databases">
        <title>Genomic Encyclopedia of Type Strains, Phase III (KMG-III): the genomes of soil and plant-associated and newly described type strains.</title>
        <authorList>
            <person name="Whitman W."/>
        </authorList>
    </citation>
    <scope>NUCLEOTIDE SEQUENCE [LARGE SCALE GENOMIC DNA]</scope>
    <source>
        <strain evidence="2 3">CECT 8840</strain>
    </source>
</reference>
<dbReference type="EMBL" id="JACHJP010000005">
    <property type="protein sequence ID" value="MBB4918097.1"/>
    <property type="molecule type" value="Genomic_DNA"/>
</dbReference>